<dbReference type="OrthoDB" id="10431795at2759"/>
<accession>A0A834H0T2</accession>
<dbReference type="Proteomes" id="UP000626092">
    <property type="component" value="Unassembled WGS sequence"/>
</dbReference>
<evidence type="ECO:0000313" key="1">
    <source>
        <dbReference type="EMBL" id="KAF7139352.1"/>
    </source>
</evidence>
<proteinExistence type="predicted"/>
<comment type="caution">
    <text evidence="1">The sequence shown here is derived from an EMBL/GenBank/DDBJ whole genome shotgun (WGS) entry which is preliminary data.</text>
</comment>
<protein>
    <submittedName>
        <fullName evidence="1">Uncharacterized protein</fullName>
    </submittedName>
</protein>
<sequence length="135" mass="14801">MRIVIKEIKQNSGEEIGGKKHSNTNLFFAAMEEGAAVVLLSTPASFAQEQSTIQEQTEKCDRHGFGVRLEWRNSTGVLILQLKEVTEGRNQKGENGVLGSGRGTLLQDVVGCYVYERHIDPSIEGPTCALSEHVT</sequence>
<organism evidence="1 2">
    <name type="scientific">Rhododendron simsii</name>
    <name type="common">Sims's rhododendron</name>
    <dbReference type="NCBI Taxonomy" id="118357"/>
    <lineage>
        <taxon>Eukaryota</taxon>
        <taxon>Viridiplantae</taxon>
        <taxon>Streptophyta</taxon>
        <taxon>Embryophyta</taxon>
        <taxon>Tracheophyta</taxon>
        <taxon>Spermatophyta</taxon>
        <taxon>Magnoliopsida</taxon>
        <taxon>eudicotyledons</taxon>
        <taxon>Gunneridae</taxon>
        <taxon>Pentapetalae</taxon>
        <taxon>asterids</taxon>
        <taxon>Ericales</taxon>
        <taxon>Ericaceae</taxon>
        <taxon>Ericoideae</taxon>
        <taxon>Rhodoreae</taxon>
        <taxon>Rhododendron</taxon>
    </lineage>
</organism>
<keyword evidence="2" id="KW-1185">Reference proteome</keyword>
<evidence type="ECO:0000313" key="2">
    <source>
        <dbReference type="Proteomes" id="UP000626092"/>
    </source>
</evidence>
<gene>
    <name evidence="1" type="ORF">RHSIM_Rhsim07G0114800</name>
</gene>
<reference evidence="1" key="1">
    <citation type="submission" date="2019-11" db="EMBL/GenBank/DDBJ databases">
        <authorList>
            <person name="Liu Y."/>
            <person name="Hou J."/>
            <person name="Li T.-Q."/>
            <person name="Guan C.-H."/>
            <person name="Wu X."/>
            <person name="Wu H.-Z."/>
            <person name="Ling F."/>
            <person name="Zhang R."/>
            <person name="Shi X.-G."/>
            <person name="Ren J.-P."/>
            <person name="Chen E.-F."/>
            <person name="Sun J.-M."/>
        </authorList>
    </citation>
    <scope>NUCLEOTIDE SEQUENCE</scope>
    <source>
        <strain evidence="1">Adult_tree_wgs_1</strain>
        <tissue evidence="1">Leaves</tissue>
    </source>
</reference>
<dbReference type="AlphaFoldDB" id="A0A834H0T2"/>
<dbReference type="EMBL" id="WJXA01000007">
    <property type="protein sequence ID" value="KAF7139352.1"/>
    <property type="molecule type" value="Genomic_DNA"/>
</dbReference>
<name>A0A834H0T2_RHOSS</name>